<dbReference type="InterPro" id="IPR029055">
    <property type="entry name" value="Ntn_hydrolases_N"/>
</dbReference>
<proteinExistence type="predicted"/>
<evidence type="ECO:0000313" key="1">
    <source>
        <dbReference type="EMBL" id="MED1202622.1"/>
    </source>
</evidence>
<dbReference type="Proteomes" id="UP001341444">
    <property type="component" value="Unassembled WGS sequence"/>
</dbReference>
<dbReference type="Pfam" id="PF01019">
    <property type="entry name" value="G_glu_transpept"/>
    <property type="match status" value="1"/>
</dbReference>
<accession>A0ABU6MH71</accession>
<protein>
    <submittedName>
        <fullName evidence="1">Gamma-glutamyltransferase family protein</fullName>
    </submittedName>
</protein>
<sequence>MELKRSCKHAPLDGGNIAESFYLGELARKIVSFSKQYKGFLSADDLAQYHPEWVQPISVNYRGYDVKQSNSPKGTIFSISFI</sequence>
<gene>
    <name evidence="1" type="ORF">P4T90_05885</name>
</gene>
<dbReference type="EMBL" id="JARMAB010000007">
    <property type="protein sequence ID" value="MED1202622.1"/>
    <property type="molecule type" value="Genomic_DNA"/>
</dbReference>
<organism evidence="1 2">
    <name type="scientific">Heyndrickxia acidicola</name>
    <dbReference type="NCBI Taxonomy" id="209389"/>
    <lineage>
        <taxon>Bacteria</taxon>
        <taxon>Bacillati</taxon>
        <taxon>Bacillota</taxon>
        <taxon>Bacilli</taxon>
        <taxon>Bacillales</taxon>
        <taxon>Bacillaceae</taxon>
        <taxon>Heyndrickxia</taxon>
    </lineage>
</organism>
<reference evidence="1 2" key="1">
    <citation type="submission" date="2023-03" db="EMBL/GenBank/DDBJ databases">
        <title>Bacillus Genome Sequencing.</title>
        <authorList>
            <person name="Dunlap C."/>
        </authorList>
    </citation>
    <scope>NUCLEOTIDE SEQUENCE [LARGE SCALE GENOMIC DNA]</scope>
    <source>
        <strain evidence="1 2">B-23453</strain>
    </source>
</reference>
<evidence type="ECO:0000313" key="2">
    <source>
        <dbReference type="Proteomes" id="UP001341444"/>
    </source>
</evidence>
<keyword evidence="2" id="KW-1185">Reference proteome</keyword>
<comment type="caution">
    <text evidence="1">The sequence shown here is derived from an EMBL/GenBank/DDBJ whole genome shotgun (WGS) entry which is preliminary data.</text>
</comment>
<dbReference type="RefSeq" id="WP_260525559.1">
    <property type="nucleotide sequence ID" value="NZ_JARMAB010000007.1"/>
</dbReference>
<dbReference type="SUPFAM" id="SSF56235">
    <property type="entry name" value="N-terminal nucleophile aminohydrolases (Ntn hydrolases)"/>
    <property type="match status" value="1"/>
</dbReference>
<name>A0ABU6MH71_9BACI</name>